<dbReference type="GO" id="GO:0015074">
    <property type="term" value="P:DNA integration"/>
    <property type="evidence" value="ECO:0007669"/>
    <property type="project" value="InterPro"/>
</dbReference>
<sequence>MIRKNSPRNDELTIVKLLPLKLALMSALRELEITLMPIKLLVAATGELNEILVIPKEIAFNGKERPVLLNEELKQDIETYLKVLMVHGVARMPHGAYMGFDPNAALIVNSDLKPYSVQSRGQLTSRARIVPDELNKHLDSLICNAGLDRKGITRKSLIRTFVIQAIRAKWSLDDIALIAGMSKTNVSNIAVMDLDQHSPIRDYFNNRERRKEQKIKRLEQIRRWTFLD</sequence>
<dbReference type="EMBL" id="CAOF01000055">
    <property type="protein sequence ID" value="CCO45431.1"/>
    <property type="molecule type" value="Genomic_DNA"/>
</dbReference>
<evidence type="ECO:0000256" key="1">
    <source>
        <dbReference type="ARBA" id="ARBA00023172"/>
    </source>
</evidence>
<dbReference type="RefSeq" id="WP_022610900.1">
    <property type="nucleotide sequence ID" value="NZ_LK391965.1"/>
</dbReference>
<dbReference type="InterPro" id="IPR013762">
    <property type="entry name" value="Integrase-like_cat_sf"/>
</dbReference>
<evidence type="ECO:0000313" key="3">
    <source>
        <dbReference type="Proteomes" id="UP000018211"/>
    </source>
</evidence>
<dbReference type="Proteomes" id="UP000018211">
    <property type="component" value="Unassembled WGS sequence"/>
</dbReference>
<dbReference type="GO" id="GO:0003677">
    <property type="term" value="F:DNA binding"/>
    <property type="evidence" value="ECO:0007669"/>
    <property type="project" value="InterPro"/>
</dbReference>
<evidence type="ECO:0000313" key="2">
    <source>
        <dbReference type="EMBL" id="CCO45431.1"/>
    </source>
</evidence>
<dbReference type="InterPro" id="IPR011010">
    <property type="entry name" value="DNA_brk_join_enz"/>
</dbReference>
<accession>A0AAV2VL34</accession>
<protein>
    <submittedName>
        <fullName evidence="2">Uncharacterized protein</fullName>
    </submittedName>
</protein>
<proteinExistence type="predicted"/>
<dbReference type="SUPFAM" id="SSF56349">
    <property type="entry name" value="DNA breaking-rejoining enzymes"/>
    <property type="match status" value="1"/>
</dbReference>
<gene>
    <name evidence="2" type="ORF">VIBNISOn1_1480005</name>
</gene>
<dbReference type="Gene3D" id="1.10.443.10">
    <property type="entry name" value="Intergrase catalytic core"/>
    <property type="match status" value="1"/>
</dbReference>
<organism evidence="2 3">
    <name type="scientific">Vibrio nigripulchritudo SOn1</name>
    <dbReference type="NCBI Taxonomy" id="1238450"/>
    <lineage>
        <taxon>Bacteria</taxon>
        <taxon>Pseudomonadati</taxon>
        <taxon>Pseudomonadota</taxon>
        <taxon>Gammaproteobacteria</taxon>
        <taxon>Vibrionales</taxon>
        <taxon>Vibrionaceae</taxon>
        <taxon>Vibrio</taxon>
    </lineage>
</organism>
<dbReference type="AlphaFoldDB" id="A0AAV2VL34"/>
<keyword evidence="1" id="KW-0233">DNA recombination</keyword>
<reference evidence="2 3" key="1">
    <citation type="journal article" date="2013" name="ISME J.">
        <title>Comparative genomics of pathogenic lineages of Vibrio nigripulchritudo identifies virulence-associated traits.</title>
        <authorList>
            <person name="Goudenege D."/>
            <person name="Labreuche Y."/>
            <person name="Krin E."/>
            <person name="Ansquer D."/>
            <person name="Mangenot S."/>
            <person name="Calteau A."/>
            <person name="Medigue C."/>
            <person name="Mazel D."/>
            <person name="Polz M.F."/>
            <person name="Le Roux F."/>
        </authorList>
    </citation>
    <scope>NUCLEOTIDE SEQUENCE [LARGE SCALE GENOMIC DNA]</scope>
    <source>
        <strain evidence="2 3">SOn1</strain>
    </source>
</reference>
<dbReference type="GO" id="GO:0006310">
    <property type="term" value="P:DNA recombination"/>
    <property type="evidence" value="ECO:0007669"/>
    <property type="project" value="UniProtKB-KW"/>
</dbReference>
<comment type="caution">
    <text evidence="2">The sequence shown here is derived from an EMBL/GenBank/DDBJ whole genome shotgun (WGS) entry which is preliminary data.</text>
</comment>
<name>A0AAV2VL34_9VIBR</name>